<evidence type="ECO:0000259" key="2">
    <source>
        <dbReference type="Pfam" id="PF00248"/>
    </source>
</evidence>
<name>A0A1Y5TXN7_9PROT</name>
<dbReference type="PANTHER" id="PTHR43364">
    <property type="entry name" value="NADH-SPECIFIC METHYLGLYOXAL REDUCTASE-RELATED"/>
    <property type="match status" value="1"/>
</dbReference>
<dbReference type="GO" id="GO:0005829">
    <property type="term" value="C:cytosol"/>
    <property type="evidence" value="ECO:0007669"/>
    <property type="project" value="UniProtKB-ARBA"/>
</dbReference>
<dbReference type="InterPro" id="IPR050523">
    <property type="entry name" value="AKR_Detox_Biosynth"/>
</dbReference>
<dbReference type="PANTHER" id="PTHR43364:SF4">
    <property type="entry name" value="NAD(P)-LINKED OXIDOREDUCTASE SUPERFAMILY PROTEIN"/>
    <property type="match status" value="1"/>
</dbReference>
<keyword evidence="4" id="KW-1185">Reference proteome</keyword>
<keyword evidence="1 3" id="KW-0560">Oxidoreductase</keyword>
<sequence>MDYVRFGRTGMKVSRLCLGAMTYGTPEWRDWVLDEERSRPFLKQAFELGINFIDSSNIYSLGRSEEIVGRAIRDFSRREDVVLATKVGLPMGKGPNQSGLSRKHILHSIDKSLARLGTDHVDLYIIHRWDYGTPIEETLEALNDVVRSGKARYIGASSGYAWQMAEAIGISRRNGWAEFVSMQNLYNLLYREEEREMLPYCAHENIAVTPWSPLARGFLAGTMPKGADGATTRARTTDKLAAAMVGSDTDYDILAAVQGVAKKRGVSPARIACAWLYGKPVVTSTIIGASKPGHLEDAVAAFDIVLEADEIAALEAPYRPRAVVGHQ</sequence>
<organism evidence="3 4">
    <name type="scientific">Oceanibacterium hippocampi</name>
    <dbReference type="NCBI Taxonomy" id="745714"/>
    <lineage>
        <taxon>Bacteria</taxon>
        <taxon>Pseudomonadati</taxon>
        <taxon>Pseudomonadota</taxon>
        <taxon>Alphaproteobacteria</taxon>
        <taxon>Sneathiellales</taxon>
        <taxon>Sneathiellaceae</taxon>
        <taxon>Oceanibacterium</taxon>
    </lineage>
</organism>
<dbReference type="SUPFAM" id="SSF51430">
    <property type="entry name" value="NAD(P)-linked oxidoreductase"/>
    <property type="match status" value="1"/>
</dbReference>
<reference evidence="3 4" key="1">
    <citation type="submission" date="2017-03" db="EMBL/GenBank/DDBJ databases">
        <authorList>
            <person name="Afonso C.L."/>
            <person name="Miller P.J."/>
            <person name="Scott M.A."/>
            <person name="Spackman E."/>
            <person name="Goraichik I."/>
            <person name="Dimitrov K.M."/>
            <person name="Suarez D.L."/>
            <person name="Swayne D.E."/>
        </authorList>
    </citation>
    <scope>NUCLEOTIDE SEQUENCE [LARGE SCALE GENOMIC DNA]</scope>
    <source>
        <strain evidence="3 4">CECT 7691</strain>
    </source>
</reference>
<feature type="domain" description="NADP-dependent oxidoreductase" evidence="2">
    <location>
        <begin position="15"/>
        <end position="316"/>
    </location>
</feature>
<dbReference type="EC" id="1.1.1.-" evidence="3"/>
<dbReference type="CDD" id="cd19079">
    <property type="entry name" value="AKR_EcYajO-like"/>
    <property type="match status" value="1"/>
</dbReference>
<gene>
    <name evidence="3" type="primary">gpr_2</name>
    <name evidence="3" type="ORF">OCH7691_03575</name>
</gene>
<dbReference type="Pfam" id="PF00248">
    <property type="entry name" value="Aldo_ket_red"/>
    <property type="match status" value="1"/>
</dbReference>
<dbReference type="FunCoup" id="A0A1Y5TXN7">
    <property type="interactions" value="512"/>
</dbReference>
<dbReference type="Proteomes" id="UP000193200">
    <property type="component" value="Unassembled WGS sequence"/>
</dbReference>
<dbReference type="EMBL" id="FWFR01000003">
    <property type="protein sequence ID" value="SLN73186.1"/>
    <property type="molecule type" value="Genomic_DNA"/>
</dbReference>
<dbReference type="InterPro" id="IPR036812">
    <property type="entry name" value="NAD(P)_OxRdtase_dom_sf"/>
</dbReference>
<evidence type="ECO:0000313" key="3">
    <source>
        <dbReference type="EMBL" id="SLN73186.1"/>
    </source>
</evidence>
<dbReference type="Gene3D" id="3.20.20.100">
    <property type="entry name" value="NADP-dependent oxidoreductase domain"/>
    <property type="match status" value="1"/>
</dbReference>
<evidence type="ECO:0000256" key="1">
    <source>
        <dbReference type="ARBA" id="ARBA00023002"/>
    </source>
</evidence>
<dbReference type="InParanoid" id="A0A1Y5TXN7"/>
<evidence type="ECO:0000313" key="4">
    <source>
        <dbReference type="Proteomes" id="UP000193200"/>
    </source>
</evidence>
<dbReference type="FunFam" id="3.20.20.100:FF:000004">
    <property type="entry name" value="Oxidoreductase, aldo/keto reductase"/>
    <property type="match status" value="1"/>
</dbReference>
<dbReference type="GO" id="GO:0016491">
    <property type="term" value="F:oxidoreductase activity"/>
    <property type="evidence" value="ECO:0007669"/>
    <property type="project" value="UniProtKB-KW"/>
</dbReference>
<dbReference type="InterPro" id="IPR023210">
    <property type="entry name" value="NADP_OxRdtase_dom"/>
</dbReference>
<dbReference type="AlphaFoldDB" id="A0A1Y5TXN7"/>
<dbReference type="OrthoDB" id="9803483at2"/>
<accession>A0A1Y5TXN7</accession>
<protein>
    <submittedName>
        <fullName evidence="3">L-glyceraldehyde 3-phosphate reductase</fullName>
        <ecNumber evidence="3">1.1.1.-</ecNumber>
    </submittedName>
</protein>
<proteinExistence type="predicted"/>
<dbReference type="RefSeq" id="WP_085884908.1">
    <property type="nucleotide sequence ID" value="NZ_FWFR01000003.1"/>
</dbReference>